<protein>
    <submittedName>
        <fullName evidence="1">Uncharacterized protein</fullName>
    </submittedName>
</protein>
<keyword evidence="2" id="KW-1185">Reference proteome</keyword>
<name>A0AAE0CT51_9ROSI</name>
<dbReference type="EMBL" id="JANJYI010000001">
    <property type="protein sequence ID" value="KAK2662471.1"/>
    <property type="molecule type" value="Genomic_DNA"/>
</dbReference>
<dbReference type="Proteomes" id="UP001280121">
    <property type="component" value="Unassembled WGS sequence"/>
</dbReference>
<reference evidence="1" key="1">
    <citation type="journal article" date="2023" name="Plant J.">
        <title>Genome sequences and population genomics provide insights into the demographic history, inbreeding, and mutation load of two 'living fossil' tree species of Dipteronia.</title>
        <authorList>
            <person name="Feng Y."/>
            <person name="Comes H.P."/>
            <person name="Chen J."/>
            <person name="Zhu S."/>
            <person name="Lu R."/>
            <person name="Zhang X."/>
            <person name="Li P."/>
            <person name="Qiu J."/>
            <person name="Olsen K.M."/>
            <person name="Qiu Y."/>
        </authorList>
    </citation>
    <scope>NUCLEOTIDE SEQUENCE</scope>
    <source>
        <strain evidence="1">KIB01</strain>
    </source>
</reference>
<gene>
    <name evidence="1" type="ORF">Ddye_001045</name>
</gene>
<comment type="caution">
    <text evidence="1">The sequence shown here is derived from an EMBL/GenBank/DDBJ whole genome shotgun (WGS) entry which is preliminary data.</text>
</comment>
<proteinExistence type="predicted"/>
<organism evidence="1 2">
    <name type="scientific">Dipteronia dyeriana</name>
    <dbReference type="NCBI Taxonomy" id="168575"/>
    <lineage>
        <taxon>Eukaryota</taxon>
        <taxon>Viridiplantae</taxon>
        <taxon>Streptophyta</taxon>
        <taxon>Embryophyta</taxon>
        <taxon>Tracheophyta</taxon>
        <taxon>Spermatophyta</taxon>
        <taxon>Magnoliopsida</taxon>
        <taxon>eudicotyledons</taxon>
        <taxon>Gunneridae</taxon>
        <taxon>Pentapetalae</taxon>
        <taxon>rosids</taxon>
        <taxon>malvids</taxon>
        <taxon>Sapindales</taxon>
        <taxon>Sapindaceae</taxon>
        <taxon>Hippocastanoideae</taxon>
        <taxon>Acereae</taxon>
        <taxon>Dipteronia</taxon>
    </lineage>
</organism>
<dbReference type="AlphaFoldDB" id="A0AAE0CT51"/>
<accession>A0AAE0CT51</accession>
<evidence type="ECO:0000313" key="1">
    <source>
        <dbReference type="EMBL" id="KAK2662471.1"/>
    </source>
</evidence>
<sequence length="102" mass="11232">MEASVSIPHCLQSKDELTEFSVLSLAFGDGRPHCRKDPHPRPIQTSSSCADQETTGCTIKWFLPSMLYQTGFHDARASGQPKFAKRNGLFGISLVNTSHVPK</sequence>
<evidence type="ECO:0000313" key="2">
    <source>
        <dbReference type="Proteomes" id="UP001280121"/>
    </source>
</evidence>